<dbReference type="EMBL" id="JBBPCC010000003">
    <property type="protein sequence ID" value="MEK8127840.1"/>
    <property type="molecule type" value="Genomic_DNA"/>
</dbReference>
<reference evidence="1 2" key="1">
    <citation type="submission" date="2024-04" db="EMBL/GenBank/DDBJ databases">
        <title>draft genome sequnece of Paenibacillus filicis.</title>
        <authorList>
            <person name="Kim D.-U."/>
        </authorList>
    </citation>
    <scope>NUCLEOTIDE SEQUENCE [LARGE SCALE GENOMIC DNA]</scope>
    <source>
        <strain evidence="1 2">KACC14197</strain>
    </source>
</reference>
<dbReference type="SUPFAM" id="SSF51197">
    <property type="entry name" value="Clavaminate synthase-like"/>
    <property type="match status" value="1"/>
</dbReference>
<keyword evidence="2" id="KW-1185">Reference proteome</keyword>
<dbReference type="PANTHER" id="PTHR34986">
    <property type="entry name" value="EVOLVED BETA-GALACTOSIDASE SUBUNIT BETA"/>
    <property type="match status" value="1"/>
</dbReference>
<proteinExistence type="predicted"/>
<dbReference type="Proteomes" id="UP001469365">
    <property type="component" value="Unassembled WGS sequence"/>
</dbReference>
<evidence type="ECO:0000313" key="1">
    <source>
        <dbReference type="EMBL" id="MEK8127840.1"/>
    </source>
</evidence>
<accession>A0ABU9DG68</accession>
<sequence length="162" mass="18938">MIFGDMRHYEAERQTYPSFIRRGLESIRNLRLDEQEVGKYEIEEGLFALVQEPVTKPAPEQKFESHEQHVDIQYLVRGRERIGVLRHLSELKVAENYLEDQDYVLYEPVERASELVLSPGQFAVFYPWDVHKPGCSVEDAGEPIKKIVIKVHRKLWEAASVE</sequence>
<dbReference type="InterPro" id="IPR037012">
    <property type="entry name" value="NanQ/TabA/YiaL_sf"/>
</dbReference>
<dbReference type="InterPro" id="IPR004375">
    <property type="entry name" value="NanQ/TabA/YiaL"/>
</dbReference>
<dbReference type="PANTHER" id="PTHR34986:SF1">
    <property type="entry name" value="PROTEIN YIAL"/>
    <property type="match status" value="1"/>
</dbReference>
<comment type="caution">
    <text evidence="1">The sequence shown here is derived from an EMBL/GenBank/DDBJ whole genome shotgun (WGS) entry which is preliminary data.</text>
</comment>
<protein>
    <submittedName>
        <fullName evidence="1">YhcH/YjgK/YiaL family protein</fullName>
    </submittedName>
</protein>
<evidence type="ECO:0000313" key="2">
    <source>
        <dbReference type="Proteomes" id="UP001469365"/>
    </source>
</evidence>
<dbReference type="NCBIfam" id="TIGR00022">
    <property type="entry name" value="YhcH/YjgK/YiaL family protein"/>
    <property type="match status" value="1"/>
</dbReference>
<organism evidence="1 2">
    <name type="scientific">Paenibacillus filicis</name>
    <dbReference type="NCBI Taxonomy" id="669464"/>
    <lineage>
        <taxon>Bacteria</taxon>
        <taxon>Bacillati</taxon>
        <taxon>Bacillota</taxon>
        <taxon>Bacilli</taxon>
        <taxon>Bacillales</taxon>
        <taxon>Paenibacillaceae</taxon>
        <taxon>Paenibacillus</taxon>
    </lineage>
</organism>
<dbReference type="Pfam" id="PF04074">
    <property type="entry name" value="DUF386"/>
    <property type="match status" value="1"/>
</dbReference>
<dbReference type="RefSeq" id="WP_341414886.1">
    <property type="nucleotide sequence ID" value="NZ_JBBPCC010000003.1"/>
</dbReference>
<gene>
    <name evidence="1" type="ORF">WMW72_07910</name>
</gene>
<name>A0ABU9DG68_9BACL</name>
<dbReference type="Gene3D" id="2.60.120.370">
    <property type="entry name" value="YhcH/YjgK/YiaL"/>
    <property type="match status" value="1"/>
</dbReference>